<dbReference type="GO" id="GO:0022857">
    <property type="term" value="F:transmembrane transporter activity"/>
    <property type="evidence" value="ECO:0007669"/>
    <property type="project" value="InterPro"/>
</dbReference>
<feature type="transmembrane region" description="Helical" evidence="3">
    <location>
        <begin position="383"/>
        <end position="402"/>
    </location>
</feature>
<reference evidence="4 5" key="1">
    <citation type="submission" date="2017-03" db="EMBL/GenBank/DDBJ databases">
        <title>Paenibacillus larvae genome sequencing.</title>
        <authorList>
            <person name="Dingman D.W."/>
        </authorList>
    </citation>
    <scope>NUCLEOTIDE SEQUENCE [LARGE SCALE GENOMIC DNA]</scope>
    <source>
        <strain evidence="4 5">SAG 10367</strain>
    </source>
</reference>
<feature type="transmembrane region" description="Helical" evidence="3">
    <location>
        <begin position="78"/>
        <end position="98"/>
    </location>
</feature>
<feature type="transmembrane region" description="Helical" evidence="3">
    <location>
        <begin position="314"/>
        <end position="331"/>
    </location>
</feature>
<feature type="transmembrane region" description="Helical" evidence="3">
    <location>
        <begin position="110"/>
        <end position="131"/>
    </location>
</feature>
<feature type="transmembrane region" description="Helical" evidence="3">
    <location>
        <begin position="337"/>
        <end position="363"/>
    </location>
</feature>
<feature type="region of interest" description="Disordered" evidence="2">
    <location>
        <begin position="1"/>
        <end position="40"/>
    </location>
</feature>
<feature type="transmembrane region" description="Helical" evidence="3">
    <location>
        <begin position="408"/>
        <end position="427"/>
    </location>
</feature>
<gene>
    <name evidence="4" type="ORF">B7C51_15410</name>
</gene>
<dbReference type="RefSeq" id="WP_083040657.1">
    <property type="nucleotide sequence ID" value="NZ_CP020557.1"/>
</dbReference>
<dbReference type="InterPro" id="IPR011701">
    <property type="entry name" value="MFS"/>
</dbReference>
<sequence length="443" mass="49688">MVQGRTRSRVLTQGNRHGVQEDSREEQEQSHRRGSSREKKKLGKQGVLLLTVNGLFSAANALSGTFMGVYLWKAKNDFATIGWFMLVTHFTMALTFWLAGKWVKEHNKMIVLRLGIALFALFYLLLLYFGVNSVRHILLLGFVQGMASGFFWLSFNVVYFEITEPGNRDRFNGWTGTLVAVSGMAAPWLSGLIIASMTGNSGYRVVFTISTAIFIAGVVVSFFLAKRKLLGTYNWMLPLQCLRDKEAPWRSIAAALVAQGVREGVFGFLIALLVYIATTSEQKLGNYALITSGVSFFSNWLVGRTLKPVWRRQGMFVGVIMLILVILPFFWKVSFGTLLVFGVGTALFMPLFSIPMTSAVFDLIGRYEESVKQREEFIVMRELALNVGRIGGTFLFITIVSWNHSPLVLNLLLLGIGSSPFFTWLYMRRYLDGISPAGHLLTE</sequence>
<comment type="subcellular location">
    <subcellularLocation>
        <location evidence="1">Cell membrane</location>
        <topology evidence="1">Multi-pass membrane protein</topology>
    </subcellularLocation>
</comment>
<evidence type="ECO:0000256" key="2">
    <source>
        <dbReference type="SAM" id="MobiDB-lite"/>
    </source>
</evidence>
<dbReference type="AlphaFoldDB" id="A0A1V0UUH0"/>
<dbReference type="Pfam" id="PF07690">
    <property type="entry name" value="MFS_1"/>
    <property type="match status" value="1"/>
</dbReference>
<dbReference type="EMBL" id="CP020557">
    <property type="protein sequence ID" value="ARF68885.1"/>
    <property type="molecule type" value="Genomic_DNA"/>
</dbReference>
<dbReference type="SUPFAM" id="SSF103473">
    <property type="entry name" value="MFS general substrate transporter"/>
    <property type="match status" value="1"/>
</dbReference>
<evidence type="ECO:0000313" key="4">
    <source>
        <dbReference type="EMBL" id="ARF68885.1"/>
    </source>
</evidence>
<evidence type="ECO:0000256" key="1">
    <source>
        <dbReference type="ARBA" id="ARBA00004651"/>
    </source>
</evidence>
<feature type="transmembrane region" description="Helical" evidence="3">
    <location>
        <begin position="171"/>
        <end position="197"/>
    </location>
</feature>
<organism evidence="4 5">
    <name type="scientific">Paenibacillus larvae subsp. pulvifaciens</name>
    <dbReference type="NCBI Taxonomy" id="1477"/>
    <lineage>
        <taxon>Bacteria</taxon>
        <taxon>Bacillati</taxon>
        <taxon>Bacillota</taxon>
        <taxon>Bacilli</taxon>
        <taxon>Bacillales</taxon>
        <taxon>Paenibacillaceae</taxon>
        <taxon>Paenibacillus</taxon>
    </lineage>
</organism>
<dbReference type="InterPro" id="IPR052528">
    <property type="entry name" value="Sugar_transport-like"/>
</dbReference>
<feature type="transmembrane region" description="Helical" evidence="3">
    <location>
        <begin position="203"/>
        <end position="225"/>
    </location>
</feature>
<dbReference type="PANTHER" id="PTHR23526">
    <property type="entry name" value="INTEGRAL MEMBRANE TRANSPORT PROTEIN-RELATED"/>
    <property type="match status" value="1"/>
</dbReference>
<dbReference type="GO" id="GO:0005886">
    <property type="term" value="C:plasma membrane"/>
    <property type="evidence" value="ECO:0007669"/>
    <property type="project" value="UniProtKB-SubCell"/>
</dbReference>
<dbReference type="CDD" id="cd06174">
    <property type="entry name" value="MFS"/>
    <property type="match status" value="1"/>
</dbReference>
<evidence type="ECO:0000256" key="3">
    <source>
        <dbReference type="SAM" id="Phobius"/>
    </source>
</evidence>
<protein>
    <submittedName>
        <fullName evidence="4">MFS transporter</fullName>
    </submittedName>
</protein>
<feature type="compositionally biased region" description="Basic and acidic residues" evidence="2">
    <location>
        <begin position="18"/>
        <end position="37"/>
    </location>
</feature>
<keyword evidence="3" id="KW-1133">Transmembrane helix</keyword>
<keyword evidence="3" id="KW-0812">Transmembrane</keyword>
<proteinExistence type="predicted"/>
<dbReference type="Proteomes" id="UP000192727">
    <property type="component" value="Chromosome"/>
</dbReference>
<feature type="transmembrane region" description="Helical" evidence="3">
    <location>
        <begin position="284"/>
        <end position="302"/>
    </location>
</feature>
<accession>A0A1V0UUH0</accession>
<dbReference type="InterPro" id="IPR036259">
    <property type="entry name" value="MFS_trans_sf"/>
</dbReference>
<feature type="transmembrane region" description="Helical" evidence="3">
    <location>
        <begin position="252"/>
        <end position="278"/>
    </location>
</feature>
<name>A0A1V0UUH0_9BACL</name>
<feature type="transmembrane region" description="Helical" evidence="3">
    <location>
        <begin position="47"/>
        <end position="72"/>
    </location>
</feature>
<feature type="transmembrane region" description="Helical" evidence="3">
    <location>
        <begin position="137"/>
        <end position="159"/>
    </location>
</feature>
<dbReference type="PANTHER" id="PTHR23526:SF2">
    <property type="entry name" value="MAJOR FACILITATOR SUPERFAMILY (MFS) PROFILE DOMAIN-CONTAINING PROTEIN"/>
    <property type="match status" value="1"/>
</dbReference>
<keyword evidence="3" id="KW-0472">Membrane</keyword>
<dbReference type="Gene3D" id="1.20.1250.20">
    <property type="entry name" value="MFS general substrate transporter like domains"/>
    <property type="match status" value="1"/>
</dbReference>
<evidence type="ECO:0000313" key="5">
    <source>
        <dbReference type="Proteomes" id="UP000192727"/>
    </source>
</evidence>